<dbReference type="Pfam" id="PF00248">
    <property type="entry name" value="Aldo_ket_red"/>
    <property type="match status" value="1"/>
</dbReference>
<dbReference type="SUPFAM" id="SSF51430">
    <property type="entry name" value="NAD(P)-linked oxidoreductase"/>
    <property type="match status" value="1"/>
</dbReference>
<name>A0A0U3B2B3_9ALTE</name>
<dbReference type="STRING" id="1526571.AT746_13665"/>
<evidence type="ECO:0000313" key="3">
    <source>
        <dbReference type="Proteomes" id="UP000068447"/>
    </source>
</evidence>
<dbReference type="PANTHER" id="PTHR43312:SF1">
    <property type="entry name" value="NADP-DEPENDENT OXIDOREDUCTASE DOMAIN-CONTAINING PROTEIN"/>
    <property type="match status" value="1"/>
</dbReference>
<reference evidence="2 3" key="1">
    <citation type="submission" date="2015-12" db="EMBL/GenBank/DDBJ databases">
        <title>Complete genome of Lacimicrobium alkaliphilum KCTC 32984.</title>
        <authorList>
            <person name="Kim S.-G."/>
            <person name="Lee Y.-J."/>
        </authorList>
    </citation>
    <scope>NUCLEOTIDE SEQUENCE [LARGE SCALE GENOMIC DNA]</scope>
    <source>
        <strain evidence="2 3">YelD216</strain>
    </source>
</reference>
<gene>
    <name evidence="2" type="ORF">AT746_13665</name>
</gene>
<keyword evidence="3" id="KW-1185">Reference proteome</keyword>
<dbReference type="Gene3D" id="3.20.20.100">
    <property type="entry name" value="NADP-dependent oxidoreductase domain"/>
    <property type="match status" value="1"/>
</dbReference>
<dbReference type="OrthoDB" id="8563187at2"/>
<dbReference type="EMBL" id="CP013650">
    <property type="protein sequence ID" value="ALS99200.1"/>
    <property type="molecule type" value="Genomic_DNA"/>
</dbReference>
<dbReference type="PANTHER" id="PTHR43312">
    <property type="entry name" value="D-THREO-ALDOSE 1-DEHYDROGENASE"/>
    <property type="match status" value="1"/>
</dbReference>
<proteinExistence type="predicted"/>
<organism evidence="2 3">
    <name type="scientific">Lacimicrobium alkaliphilum</name>
    <dbReference type="NCBI Taxonomy" id="1526571"/>
    <lineage>
        <taxon>Bacteria</taxon>
        <taxon>Pseudomonadati</taxon>
        <taxon>Pseudomonadota</taxon>
        <taxon>Gammaproteobacteria</taxon>
        <taxon>Alteromonadales</taxon>
        <taxon>Alteromonadaceae</taxon>
        <taxon>Lacimicrobium</taxon>
    </lineage>
</organism>
<dbReference type="AlphaFoldDB" id="A0A0U3B2B3"/>
<evidence type="ECO:0000313" key="2">
    <source>
        <dbReference type="EMBL" id="ALS99200.1"/>
    </source>
</evidence>
<dbReference type="InterPro" id="IPR023210">
    <property type="entry name" value="NADP_OxRdtase_dom"/>
</dbReference>
<accession>A0A0U3B2B3</accession>
<sequence length="304" mass="34217">MVARRQFLQGMLATGLCSALSRHVFAQSDKLIMRPLGTEGVQIPAIGMGTWITFNVGKLRTLRKQRAQVLDRFFRLGGRVIDSSPMYGSAEEVVGYALEHTGHNDKVFSATKTWTSSVEQGKEQFSHSLDYWQQQKINLLQIHNLVNWQGHLETLQELKQASRIDYIGITTSHGRRHSELEKVMLNAPVDTVQLTYNLIDRQAEQRLLPLAREKGIAVIANRPFQGGPLVDRLQRYALPGWAAELGCDTWPALLLKFIIGHPAITCAIPATSKVEHMQENMQACKGPLPDQQQRQQLLAYVSQL</sequence>
<protein>
    <submittedName>
        <fullName evidence="2">Aldo/keto reductase</fullName>
    </submittedName>
</protein>
<dbReference type="Proteomes" id="UP000068447">
    <property type="component" value="Chromosome"/>
</dbReference>
<dbReference type="CDD" id="cd19095">
    <property type="entry name" value="AKR_PA4992-like"/>
    <property type="match status" value="1"/>
</dbReference>
<dbReference type="RefSeq" id="WP_062481201.1">
    <property type="nucleotide sequence ID" value="NZ_CP013650.1"/>
</dbReference>
<dbReference type="InterPro" id="IPR036812">
    <property type="entry name" value="NAD(P)_OxRdtase_dom_sf"/>
</dbReference>
<evidence type="ECO:0000259" key="1">
    <source>
        <dbReference type="Pfam" id="PF00248"/>
    </source>
</evidence>
<dbReference type="InterPro" id="IPR053135">
    <property type="entry name" value="AKR2_Oxidoreductase"/>
</dbReference>
<feature type="domain" description="NADP-dependent oxidoreductase" evidence="1">
    <location>
        <begin position="46"/>
        <end position="292"/>
    </location>
</feature>
<dbReference type="KEGG" id="lal:AT746_13665"/>